<dbReference type="GO" id="GO:0004523">
    <property type="term" value="F:RNA-DNA hybrid ribonuclease activity"/>
    <property type="evidence" value="ECO:0007669"/>
    <property type="project" value="InterPro"/>
</dbReference>
<dbReference type="InterPro" id="IPR043502">
    <property type="entry name" value="DNA/RNA_pol_sf"/>
</dbReference>
<dbReference type="GeneID" id="113711618"/>
<dbReference type="PROSITE" id="PS50879">
    <property type="entry name" value="RNASE_H_1"/>
    <property type="match status" value="1"/>
</dbReference>
<dbReference type="InterPro" id="IPR021109">
    <property type="entry name" value="Peptidase_aspartic_dom_sf"/>
</dbReference>
<dbReference type="CDD" id="cd09279">
    <property type="entry name" value="RNase_HI_like"/>
    <property type="match status" value="1"/>
</dbReference>
<dbReference type="SUPFAM" id="SSF53098">
    <property type="entry name" value="Ribonuclease H-like"/>
    <property type="match status" value="2"/>
</dbReference>
<feature type="compositionally biased region" description="Polar residues" evidence="2">
    <location>
        <begin position="241"/>
        <end position="254"/>
    </location>
</feature>
<accession>A0A6P6UJB7</accession>
<reference evidence="6" key="2">
    <citation type="submission" date="2025-08" db="UniProtKB">
        <authorList>
            <consortium name="RefSeq"/>
        </authorList>
    </citation>
    <scope>IDENTIFICATION</scope>
    <source>
        <tissue evidence="6">Leaves</tissue>
    </source>
</reference>
<feature type="region of interest" description="Disordered" evidence="2">
    <location>
        <begin position="75"/>
        <end position="116"/>
    </location>
</feature>
<dbReference type="Proteomes" id="UP001652660">
    <property type="component" value="Chromosome 10e"/>
</dbReference>
<dbReference type="RefSeq" id="XP_027090573.1">
    <property type="nucleotide sequence ID" value="XM_027234772.1"/>
</dbReference>
<dbReference type="CDD" id="cd01647">
    <property type="entry name" value="RT_LTR"/>
    <property type="match status" value="1"/>
</dbReference>
<dbReference type="InterPro" id="IPR002156">
    <property type="entry name" value="RNaseH_domain"/>
</dbReference>
<feature type="compositionally biased region" description="Basic and acidic residues" evidence="2">
    <location>
        <begin position="75"/>
        <end position="96"/>
    </location>
</feature>
<dbReference type="InterPro" id="IPR043128">
    <property type="entry name" value="Rev_trsase/Diguanyl_cyclase"/>
</dbReference>
<evidence type="ECO:0000313" key="5">
    <source>
        <dbReference type="Proteomes" id="UP001652660"/>
    </source>
</evidence>
<keyword evidence="5" id="KW-1185">Reference proteome</keyword>
<dbReference type="InterPro" id="IPR012337">
    <property type="entry name" value="RNaseH-like_sf"/>
</dbReference>
<evidence type="ECO:0000259" key="3">
    <source>
        <dbReference type="PROSITE" id="PS50879"/>
    </source>
</evidence>
<dbReference type="Gene3D" id="1.10.340.70">
    <property type="match status" value="1"/>
</dbReference>
<dbReference type="InterPro" id="IPR041588">
    <property type="entry name" value="Integrase_H2C2"/>
</dbReference>
<feature type="domain" description="RNase H type-1" evidence="3">
    <location>
        <begin position="953"/>
        <end position="1082"/>
    </location>
</feature>
<sequence>MQQNPGESLRSYVQRFHEESVQIPDPNEQVTIAAFTHGLVSGVFNTGIHKKYPRTLHELWLKVEKGIQAEELNRMKKEVQAARPRADARRGKEPSRSEAGTGSGFQSTPQDAGQQGQEELDPLLLISRDIGHETEDCNDLKREIENLIRQGHLKQFIRRSGGHPRDENRRDKRGDQPQDERRVSRTSCRPPENPRESKRPPGDGSSGQGLGYEPNIAGVINTIAGCPTGGDSQNSRKRTYRQANPDQAESSSRLSEVITYGPSDPVPAASSSHEALVIEVLTNNYIVKKVYIYPGSSVDVMYLRTFDSLKLAMVRTPLVGFGGHIVHLEGMVTLTVTVGRHLRCRTIPVNFVVVKADSPYNLLLGRPTLNALRAVYSTYHLSFKFPTPEGVAEVSSDVCAARECYPATLQAASPSTSGARPERRSNILSIDSIDPQRAEKIPRLETGDEVEEFPLDPTKPDQTIRVGTRLPSPIKRGMVSLLREYRDVFAWAAEEVQGVPHHLMIHELNVDPQIRPVKQKRRHLGPERSRAVGEEVDKLLPAKIIREVQYPTWLSNPVMVKKDTGAWRMCVDFTDLNKACPKDCYPLPKIDTLVDSAMGYEVLCFFDAFKGYHQIGMRPEDQEKTAFYTDRGTYCYTTMPFGLKNAGATYQRLVNQAFKSQIGRMVEAYVDDILLKSRTTSTFLADLKEVLEVFRKTRIMLNPKKCVLGVTSGKFLGYLVSRRGIEANPDKVKAIQEMSSPRCVRDVQRLTGRLAALNRFLSHSASKALPFFKVLKKANNFSWTEECQQAFEQLKEYLNHLPTLTSPRPGDKLILYLSAAAEAVSAVLIREEGVQTPVYYVSRVLRGPETRYTQAEKLVLALIHAAHRLKPYFLAHHVCLRTDQPLRQVLSRPEASGRLTKWAIELGEYDLSYEPRTAIKAQALADFLAELTFEEANEIIPVITQAVTSSTAEPQQWTLHVDGSSNSEGSGAGLLLEDPQGEICSYALRFDFAASNNEAEYEAVIAGLQLARKLGAAHIMVYSDSQLVVCQLLGEYEAREEVMHRYLSKVLQLVAHFQSFEIQRIPRSQNRRADALSRLASTSFSDLNKTVIVEVLAAPGYEGEEVYPIYPGDTWMGPLVRFLSRGELPEDRAESRKLQRKASRYALQQGLLYKMSYLGPWLRCITPEEGDRILQDIHEGLCGAHVGFRMLVKKALLLGYFWPTMRVDAQVMVLCCPSCQHHAPEHHAPEHHRPTNLMIPITSPWPFEQWGTDIIGPFPRAPGGYTYVVVAVDYFTKWVEAEPLRSITGMAVQKFF</sequence>
<dbReference type="PROSITE" id="PS50994">
    <property type="entry name" value="INTEGRASE"/>
    <property type="match status" value="1"/>
</dbReference>
<dbReference type="Gene3D" id="3.10.10.10">
    <property type="entry name" value="HIV Type 1 Reverse Transcriptase, subunit A, domain 1"/>
    <property type="match status" value="1"/>
</dbReference>
<evidence type="ECO:0000259" key="4">
    <source>
        <dbReference type="PROSITE" id="PS50994"/>
    </source>
</evidence>
<evidence type="ECO:0000256" key="2">
    <source>
        <dbReference type="SAM" id="MobiDB-lite"/>
    </source>
</evidence>
<dbReference type="Pfam" id="PF17921">
    <property type="entry name" value="Integrase_H2C2"/>
    <property type="match status" value="1"/>
</dbReference>
<dbReference type="Pfam" id="PF13456">
    <property type="entry name" value="RVT_3"/>
    <property type="match status" value="1"/>
</dbReference>
<dbReference type="PANTHER" id="PTHR48475">
    <property type="entry name" value="RIBONUCLEASE H"/>
    <property type="match status" value="1"/>
</dbReference>
<dbReference type="InterPro" id="IPR041577">
    <property type="entry name" value="RT_RNaseH_2"/>
</dbReference>
<dbReference type="GO" id="GO:0015074">
    <property type="term" value="P:DNA integration"/>
    <property type="evidence" value="ECO:0007669"/>
    <property type="project" value="InterPro"/>
</dbReference>
<dbReference type="Pfam" id="PF17919">
    <property type="entry name" value="RT_RNaseH_2"/>
    <property type="match status" value="1"/>
</dbReference>
<dbReference type="GO" id="GO:0006310">
    <property type="term" value="P:DNA recombination"/>
    <property type="evidence" value="ECO:0007669"/>
    <property type="project" value="UniProtKB-KW"/>
</dbReference>
<evidence type="ECO:0000313" key="6">
    <source>
        <dbReference type="RefSeq" id="XP_027090573.1"/>
    </source>
</evidence>
<dbReference type="GO" id="GO:0003676">
    <property type="term" value="F:nucleic acid binding"/>
    <property type="evidence" value="ECO:0007669"/>
    <property type="project" value="InterPro"/>
</dbReference>
<dbReference type="InterPro" id="IPR036397">
    <property type="entry name" value="RNaseH_sf"/>
</dbReference>
<organism evidence="5 6">
    <name type="scientific">Coffea arabica</name>
    <name type="common">Arabian coffee</name>
    <dbReference type="NCBI Taxonomy" id="13443"/>
    <lineage>
        <taxon>Eukaryota</taxon>
        <taxon>Viridiplantae</taxon>
        <taxon>Streptophyta</taxon>
        <taxon>Embryophyta</taxon>
        <taxon>Tracheophyta</taxon>
        <taxon>Spermatophyta</taxon>
        <taxon>Magnoliopsida</taxon>
        <taxon>eudicotyledons</taxon>
        <taxon>Gunneridae</taxon>
        <taxon>Pentapetalae</taxon>
        <taxon>asterids</taxon>
        <taxon>lamiids</taxon>
        <taxon>Gentianales</taxon>
        <taxon>Rubiaceae</taxon>
        <taxon>Ixoroideae</taxon>
        <taxon>Gardenieae complex</taxon>
        <taxon>Bertiereae - Coffeeae clade</taxon>
        <taxon>Coffeeae</taxon>
        <taxon>Coffea</taxon>
    </lineage>
</organism>
<dbReference type="InterPro" id="IPR000477">
    <property type="entry name" value="RT_dom"/>
</dbReference>
<proteinExistence type="predicted"/>
<dbReference type="InterPro" id="IPR001584">
    <property type="entry name" value="Integrase_cat-core"/>
</dbReference>
<feature type="region of interest" description="Disordered" evidence="2">
    <location>
        <begin position="155"/>
        <end position="254"/>
    </location>
</feature>
<dbReference type="OrthoDB" id="1928766at2759"/>
<dbReference type="SUPFAM" id="SSF56672">
    <property type="entry name" value="DNA/RNA polymerases"/>
    <property type="match status" value="1"/>
</dbReference>
<dbReference type="Gene3D" id="3.30.420.10">
    <property type="entry name" value="Ribonuclease H-like superfamily/Ribonuclease H"/>
    <property type="match status" value="2"/>
</dbReference>
<evidence type="ECO:0000256" key="1">
    <source>
        <dbReference type="ARBA" id="ARBA00023172"/>
    </source>
</evidence>
<reference evidence="5" key="1">
    <citation type="journal article" date="2025" name="Foods">
        <title>Unveiling the Microbial Signatures of Arabica Coffee Cherries: Insights into Ripeness Specific Diversity, Functional Traits, and Implications for Quality and Safety.</title>
        <authorList>
            <consortium name="RefSeq"/>
            <person name="Tenea G.N."/>
            <person name="Cifuentes V."/>
            <person name="Reyes P."/>
            <person name="Cevallos-Vallejos M."/>
        </authorList>
    </citation>
    <scope>NUCLEOTIDE SEQUENCE [LARGE SCALE GENOMIC DNA]</scope>
</reference>
<dbReference type="CDD" id="cd00303">
    <property type="entry name" value="retropepsin_like"/>
    <property type="match status" value="1"/>
</dbReference>
<feature type="compositionally biased region" description="Basic and acidic residues" evidence="2">
    <location>
        <begin position="163"/>
        <end position="183"/>
    </location>
</feature>
<feature type="domain" description="Integrase catalytic" evidence="4">
    <location>
        <begin position="1242"/>
        <end position="1296"/>
    </location>
</feature>
<feature type="compositionally biased region" description="Polar residues" evidence="2">
    <location>
        <begin position="98"/>
        <end position="116"/>
    </location>
</feature>
<feature type="compositionally biased region" description="Basic and acidic residues" evidence="2">
    <location>
        <begin position="192"/>
        <end position="201"/>
    </location>
</feature>
<dbReference type="PANTHER" id="PTHR48475:SF2">
    <property type="entry name" value="RIBONUCLEASE H"/>
    <property type="match status" value="1"/>
</dbReference>
<gene>
    <name evidence="6" type="primary">LOC113711618</name>
</gene>
<dbReference type="Gene3D" id="2.40.70.10">
    <property type="entry name" value="Acid Proteases"/>
    <property type="match status" value="1"/>
</dbReference>
<protein>
    <submittedName>
        <fullName evidence="6">Uncharacterized protein</fullName>
    </submittedName>
</protein>
<name>A0A6P6UJB7_COFAR</name>
<keyword evidence="1" id="KW-0233">DNA recombination</keyword>
<dbReference type="Gene3D" id="3.30.70.270">
    <property type="match status" value="2"/>
</dbReference>
<dbReference type="Pfam" id="PF00078">
    <property type="entry name" value="RVT_1"/>
    <property type="match status" value="1"/>
</dbReference>